<feature type="compositionally biased region" description="Basic residues" evidence="1">
    <location>
        <begin position="351"/>
        <end position="368"/>
    </location>
</feature>
<keyword evidence="3" id="KW-1185">Reference proteome</keyword>
<evidence type="ECO:0008006" key="4">
    <source>
        <dbReference type="Google" id="ProtNLM"/>
    </source>
</evidence>
<protein>
    <recommendedName>
        <fullName evidence="4">DNA pilot protein</fullName>
    </recommendedName>
</protein>
<feature type="compositionally biased region" description="Basic and acidic residues" evidence="1">
    <location>
        <begin position="333"/>
        <end position="342"/>
    </location>
</feature>
<proteinExistence type="predicted"/>
<name>A0ABU5NBD8_9RICK</name>
<evidence type="ECO:0000313" key="3">
    <source>
        <dbReference type="Proteomes" id="UP001291687"/>
    </source>
</evidence>
<evidence type="ECO:0000313" key="2">
    <source>
        <dbReference type="EMBL" id="MEA0970480.1"/>
    </source>
</evidence>
<feature type="region of interest" description="Disordered" evidence="1">
    <location>
        <begin position="311"/>
        <end position="368"/>
    </location>
</feature>
<gene>
    <name evidence="2" type="ORF">Megvenef_00445</name>
</gene>
<dbReference type="EMBL" id="JARJFB010000021">
    <property type="protein sequence ID" value="MEA0970480.1"/>
    <property type="molecule type" value="Genomic_DNA"/>
</dbReference>
<dbReference type="Proteomes" id="UP001291687">
    <property type="component" value="Unassembled WGS sequence"/>
</dbReference>
<organism evidence="2 3">
    <name type="scientific">Candidatus Megaera venefica</name>
    <dbReference type="NCBI Taxonomy" id="2055910"/>
    <lineage>
        <taxon>Bacteria</taxon>
        <taxon>Pseudomonadati</taxon>
        <taxon>Pseudomonadota</taxon>
        <taxon>Alphaproteobacteria</taxon>
        <taxon>Rickettsiales</taxon>
        <taxon>Rickettsiaceae</taxon>
        <taxon>Candidatus Megaera</taxon>
    </lineage>
</organism>
<dbReference type="RefSeq" id="WP_322776383.1">
    <property type="nucleotide sequence ID" value="NZ_JARJFB010000021.1"/>
</dbReference>
<comment type="caution">
    <text evidence="2">The sequence shown here is derived from an EMBL/GenBank/DDBJ whole genome shotgun (WGS) entry which is preliminary data.</text>
</comment>
<sequence>MSKSPEEGPEPWGLTTLKNTFNYVKDSAPVKIVTGSAVGRTIGVVTVLASATVAAVPATIVGLGAVAVGAAMDTSDTRTLRLLKKENSLLTKNRNAQDRQDELLKNEPSLSRILQDKLYVPSRSNQASLTERYIETTPNSPVSISSYGKALLKNSVDVVKNVSSAVLAPSLIGAAKVGKAAFGLYGESKKQATKEEIGLQFKQNIDKERNKPDTPGYNDLIELAQATREQRIQTLAIQKMVNEGSFRGAKAEEVIAAFEVAKQEVLKTEKVIQDTRGVVGTVKSYSKDFVKAHDPFSKYNNLDQLKTFVPEASTKSGNDKISKPVKAQAQEGTVDKAKEIGKKLVQAKTKPQGKRKHRRPPKSKKRHR</sequence>
<accession>A0ABU5NBD8</accession>
<reference evidence="2 3" key="1">
    <citation type="submission" date="2023-03" db="EMBL/GenBank/DDBJ databases">
        <title>Host association and intracellularity evolved multiple times independently in the Rickettsiales.</title>
        <authorList>
            <person name="Castelli M."/>
            <person name="Nardi T."/>
            <person name="Gammuto L."/>
            <person name="Bellinzona G."/>
            <person name="Sabaneyeva E."/>
            <person name="Potekhin A."/>
            <person name="Serra V."/>
            <person name="Petroni G."/>
            <person name="Sassera D."/>
        </authorList>
    </citation>
    <scope>NUCLEOTIDE SEQUENCE [LARGE SCALE GENOMIC DNA]</scope>
    <source>
        <strain evidence="2 3">Sr 2-6</strain>
    </source>
</reference>
<evidence type="ECO:0000256" key="1">
    <source>
        <dbReference type="SAM" id="MobiDB-lite"/>
    </source>
</evidence>